<comment type="subcellular location">
    <subcellularLocation>
        <location evidence="3">Cytoplasm</location>
    </subcellularLocation>
</comment>
<dbReference type="GO" id="GO:0005829">
    <property type="term" value="C:cytosol"/>
    <property type="evidence" value="ECO:0007669"/>
    <property type="project" value="TreeGrafter"/>
</dbReference>
<dbReference type="InterPro" id="IPR028989">
    <property type="entry name" value="RimP_N"/>
</dbReference>
<dbReference type="InterPro" id="IPR028998">
    <property type="entry name" value="RimP_C"/>
</dbReference>
<evidence type="ECO:0000313" key="7">
    <source>
        <dbReference type="Proteomes" id="UP000557307"/>
    </source>
</evidence>
<evidence type="ECO:0000256" key="3">
    <source>
        <dbReference type="HAMAP-Rule" id="MF_01077"/>
    </source>
</evidence>
<dbReference type="CDD" id="cd01734">
    <property type="entry name" value="YlxS_C"/>
    <property type="match status" value="1"/>
</dbReference>
<protein>
    <recommendedName>
        <fullName evidence="3">Ribosome maturation factor RimP</fullName>
    </recommendedName>
</protein>
<dbReference type="InterPro" id="IPR035956">
    <property type="entry name" value="RimP_N_sf"/>
</dbReference>
<dbReference type="Pfam" id="PF02576">
    <property type="entry name" value="RimP_N"/>
    <property type="match status" value="1"/>
</dbReference>
<dbReference type="PANTHER" id="PTHR33867">
    <property type="entry name" value="RIBOSOME MATURATION FACTOR RIMP"/>
    <property type="match status" value="1"/>
</dbReference>
<keyword evidence="2 3" id="KW-0690">Ribosome biogenesis</keyword>
<dbReference type="InterPro" id="IPR003728">
    <property type="entry name" value="Ribosome_maturation_RimP"/>
</dbReference>
<dbReference type="Proteomes" id="UP000557307">
    <property type="component" value="Unassembled WGS sequence"/>
</dbReference>
<comment type="function">
    <text evidence="3">Required for maturation of 30S ribosomal subunits.</text>
</comment>
<dbReference type="GO" id="GO:0006412">
    <property type="term" value="P:translation"/>
    <property type="evidence" value="ECO:0007669"/>
    <property type="project" value="TreeGrafter"/>
</dbReference>
<keyword evidence="1 3" id="KW-0963">Cytoplasm</keyword>
<evidence type="ECO:0000259" key="4">
    <source>
        <dbReference type="Pfam" id="PF02576"/>
    </source>
</evidence>
<evidence type="ECO:0000256" key="2">
    <source>
        <dbReference type="ARBA" id="ARBA00022517"/>
    </source>
</evidence>
<dbReference type="GO" id="GO:0000028">
    <property type="term" value="P:ribosomal small subunit assembly"/>
    <property type="evidence" value="ECO:0007669"/>
    <property type="project" value="TreeGrafter"/>
</dbReference>
<evidence type="ECO:0000259" key="5">
    <source>
        <dbReference type="Pfam" id="PF17384"/>
    </source>
</evidence>
<gene>
    <name evidence="3" type="primary">rimP</name>
    <name evidence="6" type="ORF">HNQ92_002364</name>
</gene>
<dbReference type="Pfam" id="PF17384">
    <property type="entry name" value="DUF150_C"/>
    <property type="match status" value="1"/>
</dbReference>
<feature type="domain" description="Ribosome maturation factor RimP C-terminal" evidence="5">
    <location>
        <begin position="87"/>
        <end position="159"/>
    </location>
</feature>
<comment type="similarity">
    <text evidence="3">Belongs to the RimP family.</text>
</comment>
<evidence type="ECO:0000256" key="1">
    <source>
        <dbReference type="ARBA" id="ARBA00022490"/>
    </source>
</evidence>
<dbReference type="EMBL" id="JACHGF010000003">
    <property type="protein sequence ID" value="MBB5284221.1"/>
    <property type="molecule type" value="Genomic_DNA"/>
</dbReference>
<dbReference type="Gene3D" id="3.30.300.70">
    <property type="entry name" value="RimP-like superfamily, N-terminal"/>
    <property type="match status" value="1"/>
</dbReference>
<sequence length="161" mass="18260">MTLQEQIEVLLEPHLEEGRYFLVSLSLPASKINQKVKILLDSDEGITIEECARISRRLAAELEEKEIFQEAYTLEVSSPGLDQPLYLPRQFKKNVGRELKVILSTGETLVGKLEEVKEDSIVLQLPPPKKKAKVPADEINLRPEIERKNIAKAVVQVSFKE</sequence>
<dbReference type="AlphaFoldDB" id="A0A840TL11"/>
<dbReference type="SUPFAM" id="SSF75420">
    <property type="entry name" value="YhbC-like, N-terminal domain"/>
    <property type="match status" value="1"/>
</dbReference>
<feature type="domain" description="Ribosome maturation factor RimP N-terminal" evidence="4">
    <location>
        <begin position="10"/>
        <end position="82"/>
    </location>
</feature>
<proteinExistence type="inferred from homology"/>
<dbReference type="RefSeq" id="WP_184174175.1">
    <property type="nucleotide sequence ID" value="NZ_JACHGF010000003.1"/>
</dbReference>
<dbReference type="HAMAP" id="MF_01077">
    <property type="entry name" value="RimP"/>
    <property type="match status" value="1"/>
</dbReference>
<comment type="caution">
    <text evidence="6">The sequence shown here is derived from an EMBL/GenBank/DDBJ whole genome shotgun (WGS) entry which is preliminary data.</text>
</comment>
<evidence type="ECO:0000313" key="6">
    <source>
        <dbReference type="EMBL" id="MBB5284221.1"/>
    </source>
</evidence>
<keyword evidence="7" id="KW-1185">Reference proteome</keyword>
<dbReference type="PANTHER" id="PTHR33867:SF1">
    <property type="entry name" value="RIBOSOME MATURATION FACTOR RIMP"/>
    <property type="match status" value="1"/>
</dbReference>
<accession>A0A840TL11</accession>
<organism evidence="6 7">
    <name type="scientific">Rhabdobacter roseus</name>
    <dbReference type="NCBI Taxonomy" id="1655419"/>
    <lineage>
        <taxon>Bacteria</taxon>
        <taxon>Pseudomonadati</taxon>
        <taxon>Bacteroidota</taxon>
        <taxon>Cytophagia</taxon>
        <taxon>Cytophagales</taxon>
        <taxon>Cytophagaceae</taxon>
        <taxon>Rhabdobacter</taxon>
    </lineage>
</organism>
<name>A0A840TL11_9BACT</name>
<reference evidence="6 7" key="1">
    <citation type="submission" date="2020-08" db="EMBL/GenBank/DDBJ databases">
        <title>Genomic Encyclopedia of Type Strains, Phase IV (KMG-IV): sequencing the most valuable type-strain genomes for metagenomic binning, comparative biology and taxonomic classification.</title>
        <authorList>
            <person name="Goeker M."/>
        </authorList>
    </citation>
    <scope>NUCLEOTIDE SEQUENCE [LARGE SCALE GENOMIC DNA]</scope>
    <source>
        <strain evidence="6 7">DSM 105074</strain>
    </source>
</reference>